<proteinExistence type="predicted"/>
<feature type="non-terminal residue" evidence="2">
    <location>
        <position position="1"/>
    </location>
</feature>
<dbReference type="AlphaFoldDB" id="A0A1B6IGQ8"/>
<feature type="region of interest" description="Disordered" evidence="1">
    <location>
        <begin position="43"/>
        <end position="95"/>
    </location>
</feature>
<sequence length="175" mass="20613">LCSGIHSTHRIRFNKRDNENMQDFNKSIIAENKFEEGKLCNETKNQLREKTPRECRFNPESNNDNDMSDKNKQKNTGRKNTSSMKKNNPSNKECTLVSFLGSPVKYVLNKIENKRSSRPHNEENDNTFDKKNLKLNEKNISKTNQIKNSSQRDKNLQDKKIKTLYESSYKNEFKF</sequence>
<feature type="non-terminal residue" evidence="2">
    <location>
        <position position="175"/>
    </location>
</feature>
<name>A0A1B6IGQ8_9HEMI</name>
<reference evidence="2" key="1">
    <citation type="submission" date="2015-11" db="EMBL/GenBank/DDBJ databases">
        <title>De novo transcriptome assembly of four potential Pierce s Disease insect vectors from Arizona vineyards.</title>
        <authorList>
            <person name="Tassone E.E."/>
        </authorList>
    </citation>
    <scope>NUCLEOTIDE SEQUENCE</scope>
</reference>
<protein>
    <submittedName>
        <fullName evidence="2">Uncharacterized protein</fullName>
    </submittedName>
</protein>
<evidence type="ECO:0000313" key="2">
    <source>
        <dbReference type="EMBL" id="JAS86099.1"/>
    </source>
</evidence>
<feature type="compositionally biased region" description="Polar residues" evidence="1">
    <location>
        <begin position="78"/>
        <end position="93"/>
    </location>
</feature>
<feature type="compositionally biased region" description="Basic and acidic residues" evidence="1">
    <location>
        <begin position="43"/>
        <end position="57"/>
    </location>
</feature>
<dbReference type="EMBL" id="GECU01021607">
    <property type="protein sequence ID" value="JAS86099.1"/>
    <property type="molecule type" value="Transcribed_RNA"/>
</dbReference>
<organism evidence="2">
    <name type="scientific">Homalodisca liturata</name>
    <dbReference type="NCBI Taxonomy" id="320908"/>
    <lineage>
        <taxon>Eukaryota</taxon>
        <taxon>Metazoa</taxon>
        <taxon>Ecdysozoa</taxon>
        <taxon>Arthropoda</taxon>
        <taxon>Hexapoda</taxon>
        <taxon>Insecta</taxon>
        <taxon>Pterygota</taxon>
        <taxon>Neoptera</taxon>
        <taxon>Paraneoptera</taxon>
        <taxon>Hemiptera</taxon>
        <taxon>Auchenorrhyncha</taxon>
        <taxon>Membracoidea</taxon>
        <taxon>Cicadellidae</taxon>
        <taxon>Cicadellinae</taxon>
        <taxon>Proconiini</taxon>
        <taxon>Homalodisca</taxon>
    </lineage>
</organism>
<feature type="region of interest" description="Disordered" evidence="1">
    <location>
        <begin position="112"/>
        <end position="175"/>
    </location>
</feature>
<accession>A0A1B6IGQ8</accession>
<feature type="compositionally biased region" description="Basic and acidic residues" evidence="1">
    <location>
        <begin position="150"/>
        <end position="175"/>
    </location>
</feature>
<evidence type="ECO:0000256" key="1">
    <source>
        <dbReference type="SAM" id="MobiDB-lite"/>
    </source>
</evidence>
<gene>
    <name evidence="2" type="ORF">g.47641</name>
</gene>
<feature type="compositionally biased region" description="Basic and acidic residues" evidence="1">
    <location>
        <begin position="112"/>
        <end position="140"/>
    </location>
</feature>